<dbReference type="InterPro" id="IPR047757">
    <property type="entry name" value="AfsA-like"/>
</dbReference>
<evidence type="ECO:0000313" key="3">
    <source>
        <dbReference type="Proteomes" id="UP001486207"/>
    </source>
</evidence>
<accession>A0ABV1XJ75</accession>
<evidence type="ECO:0000259" key="1">
    <source>
        <dbReference type="Pfam" id="PF03756"/>
    </source>
</evidence>
<proteinExistence type="predicted"/>
<dbReference type="InterPro" id="IPR005509">
    <property type="entry name" value="AfsA_hotdog_dom"/>
</dbReference>
<organism evidence="2 3">
    <name type="scientific">Streptomyces lanatus</name>
    <dbReference type="NCBI Taxonomy" id="66900"/>
    <lineage>
        <taxon>Bacteria</taxon>
        <taxon>Bacillati</taxon>
        <taxon>Actinomycetota</taxon>
        <taxon>Actinomycetes</taxon>
        <taxon>Kitasatosporales</taxon>
        <taxon>Streptomycetaceae</taxon>
        <taxon>Streptomyces</taxon>
    </lineage>
</organism>
<dbReference type="Proteomes" id="UP001486207">
    <property type="component" value="Unassembled WGS sequence"/>
</dbReference>
<dbReference type="Pfam" id="PF03756">
    <property type="entry name" value="AfsA"/>
    <property type="match status" value="2"/>
</dbReference>
<evidence type="ECO:0000313" key="2">
    <source>
        <dbReference type="EMBL" id="MER7371648.1"/>
    </source>
</evidence>
<dbReference type="RefSeq" id="WP_229911678.1">
    <property type="nucleotide sequence ID" value="NZ_BNBM01000002.1"/>
</dbReference>
<reference evidence="2 3" key="1">
    <citation type="submission" date="2024-06" db="EMBL/GenBank/DDBJ databases">
        <title>The Natural Products Discovery Center: Release of the First 8490 Sequenced Strains for Exploring Actinobacteria Biosynthetic Diversity.</title>
        <authorList>
            <person name="Kalkreuter E."/>
            <person name="Kautsar S.A."/>
            <person name="Yang D."/>
            <person name="Bader C.D."/>
            <person name="Teijaro C.N."/>
            <person name="Fluegel L."/>
            <person name="Davis C.M."/>
            <person name="Simpson J.R."/>
            <person name="Lauterbach L."/>
            <person name="Steele A.D."/>
            <person name="Gui C."/>
            <person name="Meng S."/>
            <person name="Li G."/>
            <person name="Viehrig K."/>
            <person name="Ye F."/>
            <person name="Su P."/>
            <person name="Kiefer A.F."/>
            <person name="Nichols A."/>
            <person name="Cepeda A.J."/>
            <person name="Yan W."/>
            <person name="Fan B."/>
            <person name="Jiang Y."/>
            <person name="Adhikari A."/>
            <person name="Zheng C.-J."/>
            <person name="Schuster L."/>
            <person name="Cowan T.M."/>
            <person name="Smanski M.J."/>
            <person name="Chevrette M.G."/>
            <person name="De Carvalho L.P.S."/>
            <person name="Shen B."/>
        </authorList>
    </citation>
    <scope>NUCLEOTIDE SEQUENCE [LARGE SCALE GENOMIC DNA]</scope>
    <source>
        <strain evidence="2 3">NPDC000155</strain>
    </source>
</reference>
<feature type="domain" description="A-factor biosynthesis hotdog" evidence="1">
    <location>
        <begin position="204"/>
        <end position="270"/>
    </location>
</feature>
<sequence length="295" mass="32429">MKHTTLAPRPGTASSAQLSSYAHLRREEYLLVTGSRRLAAGEFALGVRWPAVQGDLPYDPRILAQTIRQTGLVVAHAEYGVPLTHQTMLSTLSFRIAPGLRIPRGRTSALDVHVTVSEAGGRRRTTSALHMTFQVLRDGEPLARAESEFTWISERVYDRLRGTRRSVHWGSWPVPAPLDARLAGRAGPSDVALSAGDRPGRLLLRNDPGNHLLFDHPVDHVPGLALLEAADQAAHTLHSPTPFTSTTIEATYWRYVEFDQPCWLETEPLPTPGAVRVTGTQQGEPAFRVDFGTTD</sequence>
<feature type="domain" description="A-factor biosynthesis hotdog" evidence="1">
    <location>
        <begin position="59"/>
        <end position="149"/>
    </location>
</feature>
<comment type="caution">
    <text evidence="2">The sequence shown here is derived from an EMBL/GenBank/DDBJ whole genome shotgun (WGS) entry which is preliminary data.</text>
</comment>
<name>A0ABV1XJ75_9ACTN</name>
<gene>
    <name evidence="2" type="ORF">ABT384_03180</name>
</gene>
<dbReference type="EMBL" id="JBEPFB010000001">
    <property type="protein sequence ID" value="MER7371648.1"/>
    <property type="molecule type" value="Genomic_DNA"/>
</dbReference>
<dbReference type="NCBIfam" id="NF041195">
    <property type="entry name" value="ScbA_BarX_GamBu"/>
    <property type="match status" value="1"/>
</dbReference>
<keyword evidence="3" id="KW-1185">Reference proteome</keyword>
<protein>
    <submittedName>
        <fullName evidence="2">ScbA/BarX family gamma-butyrolactone biosynthesis protein</fullName>
    </submittedName>
</protein>